<dbReference type="Proteomes" id="UP000254287">
    <property type="component" value="Unassembled WGS sequence"/>
</dbReference>
<keyword evidence="1" id="KW-1133">Transmembrane helix</keyword>
<accession>A0A376CYR5</accession>
<dbReference type="RefSeq" id="WP_239121802.1">
    <property type="nucleotide sequence ID" value="NZ_CP069533.1"/>
</dbReference>
<organism evidence="2 3">
    <name type="scientific">Corynebacterium minutissimum</name>
    <dbReference type="NCBI Taxonomy" id="38301"/>
    <lineage>
        <taxon>Bacteria</taxon>
        <taxon>Bacillati</taxon>
        <taxon>Actinomycetota</taxon>
        <taxon>Actinomycetes</taxon>
        <taxon>Mycobacteriales</taxon>
        <taxon>Corynebacteriaceae</taxon>
        <taxon>Corynebacterium</taxon>
    </lineage>
</organism>
<keyword evidence="1" id="KW-0812">Transmembrane</keyword>
<gene>
    <name evidence="2" type="ORF">NCTC10289_01528</name>
</gene>
<feature type="transmembrane region" description="Helical" evidence="1">
    <location>
        <begin position="43"/>
        <end position="59"/>
    </location>
</feature>
<proteinExistence type="predicted"/>
<evidence type="ECO:0000256" key="1">
    <source>
        <dbReference type="SAM" id="Phobius"/>
    </source>
</evidence>
<feature type="transmembrane region" description="Helical" evidence="1">
    <location>
        <begin position="97"/>
        <end position="123"/>
    </location>
</feature>
<keyword evidence="1" id="KW-0472">Membrane</keyword>
<dbReference type="EMBL" id="UFXP01000001">
    <property type="protein sequence ID" value="STC78368.1"/>
    <property type="molecule type" value="Genomic_DNA"/>
</dbReference>
<evidence type="ECO:0000313" key="3">
    <source>
        <dbReference type="Proteomes" id="UP000254287"/>
    </source>
</evidence>
<name>A0A376CYR5_9CORY</name>
<sequence length="150" mass="16212">MKLSSGLSSVDFLPVDPGKRRDGIIKLMENPVLSGCYQVSKKLVFAVLSFVVLMFGPAIRERIDPVLAPVAERVPDMHSRGELAGIVLEFLQLDHAIAFLASLFSPVGAILVPVVGLGTAFLVGWKGARNSRAYWDEHEKRVGAVAAKAE</sequence>
<reference evidence="2 3" key="1">
    <citation type="submission" date="2018-06" db="EMBL/GenBank/DDBJ databases">
        <authorList>
            <consortium name="Pathogen Informatics"/>
            <person name="Doyle S."/>
        </authorList>
    </citation>
    <scope>NUCLEOTIDE SEQUENCE [LARGE SCALE GENOMIC DNA]</scope>
    <source>
        <strain evidence="2 3">NCTC10289</strain>
    </source>
</reference>
<dbReference type="AlphaFoldDB" id="A0A376CYR5"/>
<protein>
    <submittedName>
        <fullName evidence="2">Uncharacterized protein</fullName>
    </submittedName>
</protein>
<evidence type="ECO:0000313" key="2">
    <source>
        <dbReference type="EMBL" id="STC78368.1"/>
    </source>
</evidence>